<keyword evidence="4" id="KW-1185">Reference proteome</keyword>
<keyword evidence="1" id="KW-0472">Membrane</keyword>
<evidence type="ECO:0000256" key="1">
    <source>
        <dbReference type="SAM" id="Phobius"/>
    </source>
</evidence>
<dbReference type="EMBL" id="BNJF01000002">
    <property type="protein sequence ID" value="GHO46290.1"/>
    <property type="molecule type" value="Genomic_DNA"/>
</dbReference>
<dbReference type="InterPro" id="IPR000073">
    <property type="entry name" value="AB_hydrolase_1"/>
</dbReference>
<evidence type="ECO:0000259" key="2">
    <source>
        <dbReference type="Pfam" id="PF00561"/>
    </source>
</evidence>
<evidence type="ECO:0000313" key="3">
    <source>
        <dbReference type="EMBL" id="GHO46290.1"/>
    </source>
</evidence>
<dbReference type="InterPro" id="IPR029058">
    <property type="entry name" value="AB_hydrolase_fold"/>
</dbReference>
<protein>
    <recommendedName>
        <fullName evidence="2">AB hydrolase-1 domain-containing protein</fullName>
    </recommendedName>
</protein>
<reference evidence="3" key="1">
    <citation type="submission" date="2020-10" db="EMBL/GenBank/DDBJ databases">
        <title>Taxonomic study of unclassified bacteria belonging to the class Ktedonobacteria.</title>
        <authorList>
            <person name="Yabe S."/>
            <person name="Wang C.M."/>
            <person name="Zheng Y."/>
            <person name="Sakai Y."/>
            <person name="Cavaletti L."/>
            <person name="Monciardini P."/>
            <person name="Donadio S."/>
        </authorList>
    </citation>
    <scope>NUCLEOTIDE SEQUENCE</scope>
    <source>
        <strain evidence="3">SOSP1-1</strain>
    </source>
</reference>
<comment type="caution">
    <text evidence="3">The sequence shown here is derived from an EMBL/GenBank/DDBJ whole genome shotgun (WGS) entry which is preliminary data.</text>
</comment>
<name>A0A8J3I3P4_9CHLR</name>
<evidence type="ECO:0000313" key="4">
    <source>
        <dbReference type="Proteomes" id="UP000612362"/>
    </source>
</evidence>
<keyword evidence="1" id="KW-1133">Transmembrane helix</keyword>
<gene>
    <name evidence="3" type="ORF">KSX_44530</name>
</gene>
<dbReference type="SUPFAM" id="SSF53474">
    <property type="entry name" value="alpha/beta-Hydrolases"/>
    <property type="match status" value="1"/>
</dbReference>
<sequence>MKYFWSRHVWLRRSAYGLVVLLTIMCVALLYIAYVYMPPENREHKSAYLTLLEEKHLDGYIDAGNFRLHYLRQGEGEPVILLPGGGAWMYDMRGIVDALAPHYAVYAIDSPGDGYTTPLTKNPDYNSIYTLDSINQSLLAFMNAQHISRATIIGNSWGGAMASISQRHILSECISMFR</sequence>
<accession>A0A8J3I3P4</accession>
<feature type="transmembrane region" description="Helical" evidence="1">
    <location>
        <begin position="15"/>
        <end position="36"/>
    </location>
</feature>
<dbReference type="Pfam" id="PF00561">
    <property type="entry name" value="Abhydrolase_1"/>
    <property type="match status" value="1"/>
</dbReference>
<keyword evidence="1" id="KW-0812">Transmembrane</keyword>
<dbReference type="Proteomes" id="UP000612362">
    <property type="component" value="Unassembled WGS sequence"/>
</dbReference>
<organism evidence="3 4">
    <name type="scientific">Ktedonospora formicarum</name>
    <dbReference type="NCBI Taxonomy" id="2778364"/>
    <lineage>
        <taxon>Bacteria</taxon>
        <taxon>Bacillati</taxon>
        <taxon>Chloroflexota</taxon>
        <taxon>Ktedonobacteria</taxon>
        <taxon>Ktedonobacterales</taxon>
        <taxon>Ktedonobacteraceae</taxon>
        <taxon>Ktedonospora</taxon>
    </lineage>
</organism>
<proteinExistence type="predicted"/>
<dbReference type="PANTHER" id="PTHR46438">
    <property type="entry name" value="ALPHA/BETA-HYDROLASES SUPERFAMILY PROTEIN"/>
    <property type="match status" value="1"/>
</dbReference>
<dbReference type="AlphaFoldDB" id="A0A8J3I3P4"/>
<feature type="domain" description="AB hydrolase-1" evidence="2">
    <location>
        <begin position="78"/>
        <end position="163"/>
    </location>
</feature>
<dbReference type="Gene3D" id="3.40.50.1820">
    <property type="entry name" value="alpha/beta hydrolase"/>
    <property type="match status" value="1"/>
</dbReference>